<evidence type="ECO:0000256" key="3">
    <source>
        <dbReference type="ARBA" id="ARBA00022723"/>
    </source>
</evidence>
<accession>A0ABW6A2K4</accession>
<dbReference type="InterPro" id="IPR020476">
    <property type="entry name" value="Nudix_hydrolase"/>
</dbReference>
<evidence type="ECO:0000256" key="5">
    <source>
        <dbReference type="ARBA" id="ARBA00022842"/>
    </source>
</evidence>
<keyword evidence="5" id="KW-0460">Magnesium</keyword>
<comment type="cofactor">
    <cofactor evidence="1">
        <name>Mg(2+)</name>
        <dbReference type="ChEBI" id="CHEBI:18420"/>
    </cofactor>
</comment>
<evidence type="ECO:0000256" key="2">
    <source>
        <dbReference type="ARBA" id="ARBA00005582"/>
    </source>
</evidence>
<name>A0ABW6A2K4_9BACT</name>
<organism evidence="8 9">
    <name type="scientific">Terrimonas rubra</name>
    <dbReference type="NCBI Taxonomy" id="1035890"/>
    <lineage>
        <taxon>Bacteria</taxon>
        <taxon>Pseudomonadati</taxon>
        <taxon>Bacteroidota</taxon>
        <taxon>Chitinophagia</taxon>
        <taxon>Chitinophagales</taxon>
        <taxon>Chitinophagaceae</taxon>
        <taxon>Terrimonas</taxon>
    </lineage>
</organism>
<dbReference type="InterPro" id="IPR015797">
    <property type="entry name" value="NUDIX_hydrolase-like_dom_sf"/>
</dbReference>
<feature type="domain" description="Nudix hydrolase" evidence="7">
    <location>
        <begin position="7"/>
        <end position="134"/>
    </location>
</feature>
<evidence type="ECO:0000256" key="1">
    <source>
        <dbReference type="ARBA" id="ARBA00001946"/>
    </source>
</evidence>
<keyword evidence="4 6" id="KW-0378">Hydrolase</keyword>
<dbReference type="Pfam" id="PF00293">
    <property type="entry name" value="NUDIX"/>
    <property type="match status" value="1"/>
</dbReference>
<dbReference type="InterPro" id="IPR000086">
    <property type="entry name" value="NUDIX_hydrolase_dom"/>
</dbReference>
<protein>
    <submittedName>
        <fullName evidence="8">NUDIX domain-containing protein</fullName>
    </submittedName>
</protein>
<dbReference type="EMBL" id="JBHUOZ010000001">
    <property type="protein sequence ID" value="MFD2918972.1"/>
    <property type="molecule type" value="Genomic_DNA"/>
</dbReference>
<evidence type="ECO:0000256" key="6">
    <source>
        <dbReference type="RuleBase" id="RU003476"/>
    </source>
</evidence>
<evidence type="ECO:0000256" key="4">
    <source>
        <dbReference type="ARBA" id="ARBA00022801"/>
    </source>
</evidence>
<keyword evidence="3" id="KW-0479">Metal-binding</keyword>
<dbReference type="PANTHER" id="PTHR43758:SF8">
    <property type="entry name" value="8-OXO-DGTP DIPHOSPHATASE YTKD-RELATED"/>
    <property type="match status" value="1"/>
</dbReference>
<dbReference type="Proteomes" id="UP001597511">
    <property type="component" value="Unassembled WGS sequence"/>
</dbReference>
<dbReference type="PRINTS" id="PR00502">
    <property type="entry name" value="NUDIXFAMILY"/>
</dbReference>
<dbReference type="RefSeq" id="WP_386095670.1">
    <property type="nucleotide sequence ID" value="NZ_JBHUOZ010000001.1"/>
</dbReference>
<evidence type="ECO:0000313" key="9">
    <source>
        <dbReference type="Proteomes" id="UP001597511"/>
    </source>
</evidence>
<evidence type="ECO:0000259" key="7">
    <source>
        <dbReference type="PROSITE" id="PS51462"/>
    </source>
</evidence>
<dbReference type="Gene3D" id="3.90.79.10">
    <property type="entry name" value="Nucleoside Triphosphate Pyrophosphohydrolase"/>
    <property type="match status" value="1"/>
</dbReference>
<dbReference type="CDD" id="cd04690">
    <property type="entry name" value="NUDIX_Hydrolase"/>
    <property type="match status" value="1"/>
</dbReference>
<comment type="caution">
    <text evidence="8">The sequence shown here is derived from an EMBL/GenBank/DDBJ whole genome shotgun (WGS) entry which is preliminary data.</text>
</comment>
<dbReference type="PANTHER" id="PTHR43758">
    <property type="entry name" value="7,8-DIHYDRO-8-OXOGUANINE TRIPHOSPHATASE"/>
    <property type="match status" value="1"/>
</dbReference>
<evidence type="ECO:0000313" key="8">
    <source>
        <dbReference type="EMBL" id="MFD2918972.1"/>
    </source>
</evidence>
<dbReference type="PROSITE" id="PS00893">
    <property type="entry name" value="NUDIX_BOX"/>
    <property type="match status" value="1"/>
</dbReference>
<comment type="similarity">
    <text evidence="2 6">Belongs to the Nudix hydrolase family.</text>
</comment>
<reference evidence="9" key="1">
    <citation type="journal article" date="2019" name="Int. J. Syst. Evol. Microbiol.">
        <title>The Global Catalogue of Microorganisms (GCM) 10K type strain sequencing project: providing services to taxonomists for standard genome sequencing and annotation.</title>
        <authorList>
            <consortium name="The Broad Institute Genomics Platform"/>
            <consortium name="The Broad Institute Genome Sequencing Center for Infectious Disease"/>
            <person name="Wu L."/>
            <person name="Ma J."/>
        </authorList>
    </citation>
    <scope>NUCLEOTIDE SEQUENCE [LARGE SCALE GENOMIC DNA]</scope>
    <source>
        <strain evidence="9">KCTC 23299</strain>
    </source>
</reference>
<sequence length="147" mass="16721">MDRKEHPRRLYTVGLVVIQENKLLLAFSNHKKAWYLPGGKVDAGETPVDALLREINEELGIQLRITDLHYYTHITAPAFGEKENIIMEQDCYGYTLTEKIQAGNEIGGIQFFSPEQYALEPAQVPGVIQLFEQLSTEVILTRHPVIQ</sequence>
<dbReference type="SUPFAM" id="SSF55811">
    <property type="entry name" value="Nudix"/>
    <property type="match status" value="1"/>
</dbReference>
<proteinExistence type="inferred from homology"/>
<dbReference type="PROSITE" id="PS51462">
    <property type="entry name" value="NUDIX"/>
    <property type="match status" value="1"/>
</dbReference>
<keyword evidence="9" id="KW-1185">Reference proteome</keyword>
<dbReference type="InterPro" id="IPR020084">
    <property type="entry name" value="NUDIX_hydrolase_CS"/>
</dbReference>
<gene>
    <name evidence="8" type="ORF">ACFS6H_04560</name>
</gene>